<name>A0AAN6E3S7_9EURO</name>
<keyword evidence="2" id="KW-1185">Reference proteome</keyword>
<organism evidence="1 2">
    <name type="scientific">Exophiala viscosa</name>
    <dbReference type="NCBI Taxonomy" id="2486360"/>
    <lineage>
        <taxon>Eukaryota</taxon>
        <taxon>Fungi</taxon>
        <taxon>Dikarya</taxon>
        <taxon>Ascomycota</taxon>
        <taxon>Pezizomycotina</taxon>
        <taxon>Eurotiomycetes</taxon>
        <taxon>Chaetothyriomycetidae</taxon>
        <taxon>Chaetothyriales</taxon>
        <taxon>Herpotrichiellaceae</taxon>
        <taxon>Exophiala</taxon>
    </lineage>
</organism>
<dbReference type="AlphaFoldDB" id="A0AAN6E3S7"/>
<reference evidence="1" key="1">
    <citation type="journal article" date="2022" name="bioRxiv">
        <title>Deciphering the potential niche of two novel black yeast fungi from a biological soil crust based on their genomes, phenotypes, and melanin regulation.</title>
        <authorList>
            <consortium name="DOE Joint Genome Institute"/>
            <person name="Carr E.C."/>
            <person name="Barton Q."/>
            <person name="Grambo S."/>
            <person name="Sullivan M."/>
            <person name="Renfro C.M."/>
            <person name="Kuo A."/>
            <person name="Pangilinan J."/>
            <person name="Lipzen A."/>
            <person name="Keymanesh K."/>
            <person name="Savage E."/>
            <person name="Barry K."/>
            <person name="Grigoriev I.V."/>
            <person name="Riekhof W.R."/>
            <person name="Harris S.S."/>
        </authorList>
    </citation>
    <scope>NUCLEOTIDE SEQUENCE</scope>
    <source>
        <strain evidence="1">JF 03-4F</strain>
    </source>
</reference>
<evidence type="ECO:0000313" key="1">
    <source>
        <dbReference type="EMBL" id="KAI1617595.1"/>
    </source>
</evidence>
<accession>A0AAN6E3S7</accession>
<comment type="caution">
    <text evidence="1">The sequence shown here is derived from an EMBL/GenBank/DDBJ whole genome shotgun (WGS) entry which is preliminary data.</text>
</comment>
<sequence length="153" mass="17218">MRSSQTKISPISKRLSLETLAALSPLAILGLRTVNSASSRGSPVRFKPTAKEGFSSHSSYQILLDSTFILPPRQRCFHWICCLMIQLQHEDLRSCGHPLNYFTRDYLRDGHDDHGSILIFMQGNTIHASNSLRDQHIHVFLWTGAINGNDGSR</sequence>
<proteinExistence type="predicted"/>
<dbReference type="EMBL" id="MU404350">
    <property type="protein sequence ID" value="KAI1617595.1"/>
    <property type="molecule type" value="Genomic_DNA"/>
</dbReference>
<dbReference type="Proteomes" id="UP001203852">
    <property type="component" value="Unassembled WGS sequence"/>
</dbReference>
<evidence type="ECO:0000313" key="2">
    <source>
        <dbReference type="Proteomes" id="UP001203852"/>
    </source>
</evidence>
<protein>
    <submittedName>
        <fullName evidence="1">Uncharacterized protein</fullName>
    </submittedName>
</protein>
<gene>
    <name evidence="1" type="ORF">EDD36DRAFT_6669</name>
</gene>